<dbReference type="RefSeq" id="WP_206727417.1">
    <property type="nucleotide sequence ID" value="NZ_CP071090.1"/>
</dbReference>
<feature type="signal peptide" evidence="1">
    <location>
        <begin position="1"/>
        <end position="25"/>
    </location>
</feature>
<organism evidence="2 3">
    <name type="scientific">Pyxidicoccus parkwayensis</name>
    <dbReference type="NCBI Taxonomy" id="2813578"/>
    <lineage>
        <taxon>Bacteria</taxon>
        <taxon>Pseudomonadati</taxon>
        <taxon>Myxococcota</taxon>
        <taxon>Myxococcia</taxon>
        <taxon>Myxococcales</taxon>
        <taxon>Cystobacterineae</taxon>
        <taxon>Myxococcaceae</taxon>
        <taxon>Pyxidicoccus</taxon>
    </lineage>
</organism>
<dbReference type="Proteomes" id="UP000662747">
    <property type="component" value="Chromosome"/>
</dbReference>
<feature type="chain" id="PRO_5046916753" description="Outer membrane protein beta-barrel domain-containing protein" evidence="1">
    <location>
        <begin position="26"/>
        <end position="258"/>
    </location>
</feature>
<sequence>MPRRPCSTLALVAALGLLTPLVATGESDAPRMEEEKLVGPQVALSVGVGAGAGYVYKHGTNLLTGQPEDLKVTDASSVSLPILLEVGYRGTPHWYFGLWGSWEKVFTKNSELSCPDGFDCNFRQWRFGPEARYHFRPGSGFDPWAGLGVGLEITQSDLKGDVEVPTPGGGTVPASVKLSITDRGPTYARLTLGGDVRLTRNVFLGPIITASIGSYTIRTGEQSVTLPGIGTSTTPLPPVDDGFHGLFTVALRVAWLKL</sequence>
<keyword evidence="1" id="KW-0732">Signal</keyword>
<evidence type="ECO:0000313" key="2">
    <source>
        <dbReference type="EMBL" id="QSQ25866.1"/>
    </source>
</evidence>
<proteinExistence type="predicted"/>
<gene>
    <name evidence="2" type="ORF">JY651_13455</name>
</gene>
<reference evidence="2 3" key="1">
    <citation type="submission" date="2021-02" db="EMBL/GenBank/DDBJ databases">
        <title>De Novo genome assembly of isolated myxobacteria.</title>
        <authorList>
            <person name="Stevens D.C."/>
        </authorList>
    </citation>
    <scope>NUCLEOTIDE SEQUENCE [LARGE SCALE GENOMIC DNA]</scope>
    <source>
        <strain evidence="3">SCPEA02</strain>
    </source>
</reference>
<accession>A0ABX7P5X4</accession>
<evidence type="ECO:0008006" key="4">
    <source>
        <dbReference type="Google" id="ProtNLM"/>
    </source>
</evidence>
<dbReference type="SUPFAM" id="SSF56925">
    <property type="entry name" value="OMPA-like"/>
    <property type="match status" value="1"/>
</dbReference>
<evidence type="ECO:0000313" key="3">
    <source>
        <dbReference type="Proteomes" id="UP000662747"/>
    </source>
</evidence>
<name>A0ABX7P5X4_9BACT</name>
<dbReference type="EMBL" id="CP071090">
    <property type="protein sequence ID" value="QSQ25866.1"/>
    <property type="molecule type" value="Genomic_DNA"/>
</dbReference>
<evidence type="ECO:0000256" key="1">
    <source>
        <dbReference type="SAM" id="SignalP"/>
    </source>
</evidence>
<keyword evidence="3" id="KW-1185">Reference proteome</keyword>
<dbReference type="Gene3D" id="2.40.160.20">
    <property type="match status" value="1"/>
</dbReference>
<protein>
    <recommendedName>
        <fullName evidence="4">Outer membrane protein beta-barrel domain-containing protein</fullName>
    </recommendedName>
</protein>
<dbReference type="InterPro" id="IPR011250">
    <property type="entry name" value="OMP/PagP_B-barrel"/>
</dbReference>